<evidence type="ECO:0000313" key="2">
    <source>
        <dbReference type="EMBL" id="EIW83505.1"/>
    </source>
</evidence>
<reference evidence="3" key="1">
    <citation type="journal article" date="2012" name="Science">
        <title>The Paleozoic origin of enzymatic lignin decomposition reconstructed from 31 fungal genomes.</title>
        <authorList>
            <person name="Floudas D."/>
            <person name="Binder M."/>
            <person name="Riley R."/>
            <person name="Barry K."/>
            <person name="Blanchette R.A."/>
            <person name="Henrissat B."/>
            <person name="Martinez A.T."/>
            <person name="Otillar R."/>
            <person name="Spatafora J.W."/>
            <person name="Yadav J.S."/>
            <person name="Aerts A."/>
            <person name="Benoit I."/>
            <person name="Boyd A."/>
            <person name="Carlson A."/>
            <person name="Copeland A."/>
            <person name="Coutinho P.M."/>
            <person name="de Vries R.P."/>
            <person name="Ferreira P."/>
            <person name="Findley K."/>
            <person name="Foster B."/>
            <person name="Gaskell J."/>
            <person name="Glotzer D."/>
            <person name="Gorecki P."/>
            <person name="Heitman J."/>
            <person name="Hesse C."/>
            <person name="Hori C."/>
            <person name="Igarashi K."/>
            <person name="Jurgens J.A."/>
            <person name="Kallen N."/>
            <person name="Kersten P."/>
            <person name="Kohler A."/>
            <person name="Kuees U."/>
            <person name="Kumar T.K.A."/>
            <person name="Kuo A."/>
            <person name="LaButti K."/>
            <person name="Larrondo L.F."/>
            <person name="Lindquist E."/>
            <person name="Ling A."/>
            <person name="Lombard V."/>
            <person name="Lucas S."/>
            <person name="Lundell T."/>
            <person name="Martin R."/>
            <person name="McLaughlin D.J."/>
            <person name="Morgenstern I."/>
            <person name="Morin E."/>
            <person name="Murat C."/>
            <person name="Nagy L.G."/>
            <person name="Nolan M."/>
            <person name="Ohm R.A."/>
            <person name="Patyshakuliyeva A."/>
            <person name="Rokas A."/>
            <person name="Ruiz-Duenas F.J."/>
            <person name="Sabat G."/>
            <person name="Salamov A."/>
            <person name="Samejima M."/>
            <person name="Schmutz J."/>
            <person name="Slot J.C."/>
            <person name="St John F."/>
            <person name="Stenlid J."/>
            <person name="Sun H."/>
            <person name="Sun S."/>
            <person name="Syed K."/>
            <person name="Tsang A."/>
            <person name="Wiebenga A."/>
            <person name="Young D."/>
            <person name="Pisabarro A."/>
            <person name="Eastwood D.C."/>
            <person name="Martin F."/>
            <person name="Cullen D."/>
            <person name="Grigoriev I.V."/>
            <person name="Hibbett D.S."/>
        </authorList>
    </citation>
    <scope>NUCLEOTIDE SEQUENCE [LARGE SCALE GENOMIC DNA]</scope>
    <source>
        <strain evidence="3">RWD-64-598 SS2</strain>
    </source>
</reference>
<proteinExistence type="predicted"/>
<dbReference type="GeneID" id="19205129"/>
<sequence>MSNGTQIIHSTNMSSQCPTELIEATHILAACYSDTHDGQLTSDLGDNTVMANIQKCIEQNRKLLCQAKVGLVEAAMLSAHKTTCVCAWNGLQDARLRLHIQTSTNDARCAPDLDEDAHGDHGGTRTTDGPRIFVDPLFSSSRLTDNIEHANGSNTKEMPSANSVYATGHGRAWQEAPTVIVGGHGHRGAVLVRVCGNCEHEAHRHRSGDDGGDAKQS</sequence>
<dbReference type="RefSeq" id="XP_007767239.1">
    <property type="nucleotide sequence ID" value="XM_007769049.1"/>
</dbReference>
<name>A0A5M3MXQ2_CONPW</name>
<evidence type="ECO:0000313" key="3">
    <source>
        <dbReference type="Proteomes" id="UP000053558"/>
    </source>
</evidence>
<keyword evidence="3" id="KW-1185">Reference proteome</keyword>
<dbReference type="EMBL" id="JH711576">
    <property type="protein sequence ID" value="EIW83505.1"/>
    <property type="molecule type" value="Genomic_DNA"/>
</dbReference>
<organism evidence="2 3">
    <name type="scientific">Coniophora puteana (strain RWD-64-598)</name>
    <name type="common">Brown rot fungus</name>
    <dbReference type="NCBI Taxonomy" id="741705"/>
    <lineage>
        <taxon>Eukaryota</taxon>
        <taxon>Fungi</taxon>
        <taxon>Dikarya</taxon>
        <taxon>Basidiomycota</taxon>
        <taxon>Agaricomycotina</taxon>
        <taxon>Agaricomycetes</taxon>
        <taxon>Agaricomycetidae</taxon>
        <taxon>Boletales</taxon>
        <taxon>Coniophorineae</taxon>
        <taxon>Coniophoraceae</taxon>
        <taxon>Coniophora</taxon>
    </lineage>
</organism>
<dbReference type="KEGG" id="cput:CONPUDRAFT_164433"/>
<feature type="region of interest" description="Disordered" evidence="1">
    <location>
        <begin position="111"/>
        <end position="131"/>
    </location>
</feature>
<dbReference type="Proteomes" id="UP000053558">
    <property type="component" value="Unassembled WGS sequence"/>
</dbReference>
<accession>A0A5M3MXQ2</accession>
<comment type="caution">
    <text evidence="2">The sequence shown here is derived from an EMBL/GenBank/DDBJ whole genome shotgun (WGS) entry which is preliminary data.</text>
</comment>
<evidence type="ECO:0000256" key="1">
    <source>
        <dbReference type="SAM" id="MobiDB-lite"/>
    </source>
</evidence>
<gene>
    <name evidence="2" type="ORF">CONPUDRAFT_164433</name>
</gene>
<protein>
    <submittedName>
        <fullName evidence="2">Uncharacterized protein</fullName>
    </submittedName>
</protein>
<dbReference type="AlphaFoldDB" id="A0A5M3MXQ2"/>